<dbReference type="GO" id="GO:0008168">
    <property type="term" value="F:methyltransferase activity"/>
    <property type="evidence" value="ECO:0007669"/>
    <property type="project" value="UniProtKB-KW"/>
</dbReference>
<evidence type="ECO:0000313" key="1">
    <source>
        <dbReference type="EMBL" id="HJC42962.1"/>
    </source>
</evidence>
<comment type="caution">
    <text evidence="1">The sequence shown here is derived from an EMBL/GenBank/DDBJ whole genome shotgun (WGS) entry which is preliminary data.</text>
</comment>
<dbReference type="InterPro" id="IPR010719">
    <property type="entry name" value="MnmM_MeTrfase"/>
</dbReference>
<keyword evidence="1" id="KW-0808">Transferase</keyword>
<organism evidence="1 2">
    <name type="scientific">Candidatus Mediterraneibacter gallistercoris</name>
    <dbReference type="NCBI Taxonomy" id="2838671"/>
    <lineage>
        <taxon>Bacteria</taxon>
        <taxon>Bacillati</taxon>
        <taxon>Bacillota</taxon>
        <taxon>Clostridia</taxon>
        <taxon>Lachnospirales</taxon>
        <taxon>Lachnospiraceae</taxon>
        <taxon>Mediterraneibacter</taxon>
    </lineage>
</organism>
<dbReference type="Gene3D" id="3.40.50.150">
    <property type="entry name" value="Vaccinia Virus protein VP39"/>
    <property type="match status" value="1"/>
</dbReference>
<accession>A0A9D2P2M2</accession>
<gene>
    <name evidence="1" type="ORF">H9756_04660</name>
</gene>
<dbReference type="SUPFAM" id="SSF53335">
    <property type="entry name" value="S-adenosyl-L-methionine-dependent methyltransferases"/>
    <property type="match status" value="1"/>
</dbReference>
<evidence type="ECO:0000313" key="2">
    <source>
        <dbReference type="Proteomes" id="UP000823895"/>
    </source>
</evidence>
<dbReference type="Proteomes" id="UP000823895">
    <property type="component" value="Unassembled WGS sequence"/>
</dbReference>
<dbReference type="CDD" id="cd02440">
    <property type="entry name" value="AdoMet_MTases"/>
    <property type="match status" value="1"/>
</dbReference>
<protein>
    <submittedName>
        <fullName evidence="1">Methyltransferase domain-containing protein</fullName>
    </submittedName>
</protein>
<sequence length="190" mass="21317">MSIREKYQITEYCHRFLGDYINEGDCCIDATCGKGCDTEFLCRSVGKTGRVYGFDIQREAVEQTRSRLERAGCTEQAVLICDSHENMADYVKEQASVIMFNFGYLPGGDHSVATQPETSLKAVEAGMKLLRTGGVMSLCIYSGGDTGYEEKTALLARLKELDTKQWLVIVHSYYNRKNDPPLPVFVIRLS</sequence>
<reference evidence="1" key="2">
    <citation type="submission" date="2021-04" db="EMBL/GenBank/DDBJ databases">
        <authorList>
            <person name="Gilroy R."/>
        </authorList>
    </citation>
    <scope>NUCLEOTIDE SEQUENCE</scope>
    <source>
        <strain evidence="1">CHK165-2605</strain>
    </source>
</reference>
<dbReference type="PANTHER" id="PTHR35276">
    <property type="entry name" value="S-ADENOSYL-L-METHIONINE-DEPENDENT METHYLTRANSFERASES SUPERFAMILY PROTEIN"/>
    <property type="match status" value="1"/>
</dbReference>
<dbReference type="PANTHER" id="PTHR35276:SF1">
    <property type="entry name" value="TRNA (MNM(5)S(2)U34)-METHYLTRANSFERASE, CHLOROPLASTIC"/>
    <property type="match status" value="1"/>
</dbReference>
<dbReference type="Pfam" id="PF06962">
    <property type="entry name" value="rRNA_methylase"/>
    <property type="match status" value="1"/>
</dbReference>
<dbReference type="GO" id="GO:0032259">
    <property type="term" value="P:methylation"/>
    <property type="evidence" value="ECO:0007669"/>
    <property type="project" value="UniProtKB-KW"/>
</dbReference>
<proteinExistence type="predicted"/>
<dbReference type="EMBL" id="DWWI01000100">
    <property type="protein sequence ID" value="HJC42962.1"/>
    <property type="molecule type" value="Genomic_DNA"/>
</dbReference>
<keyword evidence="1" id="KW-0489">Methyltransferase</keyword>
<reference evidence="1" key="1">
    <citation type="journal article" date="2021" name="PeerJ">
        <title>Extensive microbial diversity within the chicken gut microbiome revealed by metagenomics and culture.</title>
        <authorList>
            <person name="Gilroy R."/>
            <person name="Ravi A."/>
            <person name="Getino M."/>
            <person name="Pursley I."/>
            <person name="Horton D.L."/>
            <person name="Alikhan N.F."/>
            <person name="Baker D."/>
            <person name="Gharbi K."/>
            <person name="Hall N."/>
            <person name="Watson M."/>
            <person name="Adriaenssens E.M."/>
            <person name="Foster-Nyarko E."/>
            <person name="Jarju S."/>
            <person name="Secka A."/>
            <person name="Antonio M."/>
            <person name="Oren A."/>
            <person name="Chaudhuri R.R."/>
            <person name="La Ragione R."/>
            <person name="Hildebrand F."/>
            <person name="Pallen M.J."/>
        </authorList>
    </citation>
    <scope>NUCLEOTIDE SEQUENCE</scope>
    <source>
        <strain evidence="1">CHK165-2605</strain>
    </source>
</reference>
<name>A0A9D2P2M2_9FIRM</name>
<dbReference type="AlphaFoldDB" id="A0A9D2P2M2"/>
<dbReference type="InterPro" id="IPR029063">
    <property type="entry name" value="SAM-dependent_MTases_sf"/>
</dbReference>